<gene>
    <name evidence="2" type="ORF">KFS80_23135</name>
</gene>
<keyword evidence="1" id="KW-0812">Transmembrane</keyword>
<evidence type="ECO:0000313" key="3">
    <source>
        <dbReference type="Proteomes" id="UP000676035"/>
    </source>
</evidence>
<keyword evidence="1" id="KW-0472">Membrane</keyword>
<protein>
    <submittedName>
        <fullName evidence="2">Uncharacterized protein</fullName>
    </submittedName>
</protein>
<name>A0ABS5N3N8_9PSED</name>
<comment type="caution">
    <text evidence="2">The sequence shown here is derived from an EMBL/GenBank/DDBJ whole genome shotgun (WGS) entry which is preliminary data.</text>
</comment>
<dbReference type="RefSeq" id="WP_212546057.1">
    <property type="nucleotide sequence ID" value="NZ_JAGYHF010000013.1"/>
</dbReference>
<dbReference type="Proteomes" id="UP000676035">
    <property type="component" value="Unassembled WGS sequence"/>
</dbReference>
<sequence length="302" mass="33264">MDLQKLLGALPDAATSPYAFVAYVLLVAASAAIAWRVKRNKNLLSTLEKIPVEQRAELVAREMGAPLPPGLTAEQWIEYKIHQYYLLSFLSVLICGTVIFAIAYSNPKPIPPKWDSFGALSDLKIGVAKEYVRTRLGIPPVSEGISDKLGLPEEAIYERYSGGGNELQIVYMNNKVVGYVLRSYGETGLHKIIRNGSPDWIVGKTKFTEAGDAPQYSNNELHWGQSLCRIEQYYYGKSGDYNAYYYALNKTGSDGELKDESSPNAVMVSGDICSLIKDEAGEQECNETLRGMACTSASDFEG</sequence>
<evidence type="ECO:0000313" key="2">
    <source>
        <dbReference type="EMBL" id="MBS4081187.1"/>
    </source>
</evidence>
<evidence type="ECO:0000256" key="1">
    <source>
        <dbReference type="SAM" id="Phobius"/>
    </source>
</evidence>
<keyword evidence="1" id="KW-1133">Transmembrane helix</keyword>
<proteinExistence type="predicted"/>
<keyword evidence="3" id="KW-1185">Reference proteome</keyword>
<accession>A0ABS5N3N8</accession>
<feature type="transmembrane region" description="Helical" evidence="1">
    <location>
        <begin position="84"/>
        <end position="104"/>
    </location>
</feature>
<reference evidence="2 3" key="1">
    <citation type="submission" date="2021-04" db="EMBL/GenBank/DDBJ databases">
        <title>Pseudomonas rustica sp. nov. isolated from raw milk.</title>
        <authorList>
            <person name="Fiedler G."/>
            <person name="Gieschler S."/>
            <person name="Kabisch J."/>
            <person name="Grimmler C."/>
            <person name="Brinks E."/>
            <person name="Wagner N."/>
            <person name="Hetzer B."/>
            <person name="Franz C.M.A.P."/>
            <person name="Boehnlein C."/>
        </authorList>
    </citation>
    <scope>NUCLEOTIDE SEQUENCE [LARGE SCALE GENOMIC DNA]</scope>
    <source>
        <strain evidence="2 3">MBT-4</strain>
    </source>
</reference>
<organism evidence="2 3">
    <name type="scientific">Pseudomonas rustica</name>
    <dbReference type="NCBI Taxonomy" id="2827099"/>
    <lineage>
        <taxon>Bacteria</taxon>
        <taxon>Pseudomonadati</taxon>
        <taxon>Pseudomonadota</taxon>
        <taxon>Gammaproteobacteria</taxon>
        <taxon>Pseudomonadales</taxon>
        <taxon>Pseudomonadaceae</taxon>
        <taxon>Pseudomonas</taxon>
    </lineage>
</organism>
<feature type="transmembrane region" description="Helical" evidence="1">
    <location>
        <begin position="20"/>
        <end position="37"/>
    </location>
</feature>
<dbReference type="EMBL" id="JAGYHF010000013">
    <property type="protein sequence ID" value="MBS4081187.1"/>
    <property type="molecule type" value="Genomic_DNA"/>
</dbReference>